<keyword evidence="4 11" id="KW-0812">Transmembrane</keyword>
<dbReference type="GO" id="GO:0005886">
    <property type="term" value="C:plasma membrane"/>
    <property type="evidence" value="ECO:0007669"/>
    <property type="project" value="TreeGrafter"/>
</dbReference>
<evidence type="ECO:0000256" key="9">
    <source>
        <dbReference type="ARBA" id="ARBA00023201"/>
    </source>
</evidence>
<feature type="region of interest" description="Disordered" evidence="12">
    <location>
        <begin position="1"/>
        <end position="25"/>
    </location>
</feature>
<dbReference type="EMBL" id="JARQWQ010000048">
    <property type="protein sequence ID" value="KAK2557688.1"/>
    <property type="molecule type" value="Genomic_DNA"/>
</dbReference>
<gene>
    <name evidence="14" type="ORF">P5673_020050</name>
</gene>
<evidence type="ECO:0000256" key="10">
    <source>
        <dbReference type="ARBA" id="ARBA00023303"/>
    </source>
</evidence>
<evidence type="ECO:0000256" key="12">
    <source>
        <dbReference type="SAM" id="MobiDB-lite"/>
    </source>
</evidence>
<evidence type="ECO:0000256" key="4">
    <source>
        <dbReference type="ARBA" id="ARBA00022692"/>
    </source>
</evidence>
<dbReference type="AlphaFoldDB" id="A0AAD9V1F2"/>
<evidence type="ECO:0000256" key="6">
    <source>
        <dbReference type="ARBA" id="ARBA00023053"/>
    </source>
</evidence>
<dbReference type="PRINTS" id="PR01078">
    <property type="entry name" value="AMINACHANNEL"/>
</dbReference>
<organism evidence="14 15">
    <name type="scientific">Acropora cervicornis</name>
    <name type="common">Staghorn coral</name>
    <dbReference type="NCBI Taxonomy" id="6130"/>
    <lineage>
        <taxon>Eukaryota</taxon>
        <taxon>Metazoa</taxon>
        <taxon>Cnidaria</taxon>
        <taxon>Anthozoa</taxon>
        <taxon>Hexacorallia</taxon>
        <taxon>Scleractinia</taxon>
        <taxon>Astrocoeniina</taxon>
        <taxon>Acroporidae</taxon>
        <taxon>Acropora</taxon>
    </lineage>
</organism>
<accession>A0AAD9V1F2</accession>
<evidence type="ECO:0000256" key="11">
    <source>
        <dbReference type="RuleBase" id="RU000679"/>
    </source>
</evidence>
<evidence type="ECO:0000256" key="13">
    <source>
        <dbReference type="SAM" id="Phobius"/>
    </source>
</evidence>
<comment type="subcellular location">
    <subcellularLocation>
        <location evidence="1">Membrane</location>
        <topology evidence="1">Multi-pass membrane protein</topology>
    </subcellularLocation>
</comment>
<keyword evidence="15" id="KW-1185">Reference proteome</keyword>
<dbReference type="InterPro" id="IPR020903">
    <property type="entry name" value="ENaC_CS"/>
</dbReference>
<comment type="caution">
    <text evidence="14">The sequence shown here is derived from an EMBL/GenBank/DDBJ whole genome shotgun (WGS) entry which is preliminary data.</text>
</comment>
<keyword evidence="7 11" id="KW-0406">Ion transport</keyword>
<keyword evidence="5 13" id="KW-1133">Transmembrane helix</keyword>
<feature type="transmembrane region" description="Helical" evidence="13">
    <location>
        <begin position="54"/>
        <end position="73"/>
    </location>
</feature>
<evidence type="ECO:0000256" key="3">
    <source>
        <dbReference type="ARBA" id="ARBA00022461"/>
    </source>
</evidence>
<dbReference type="Pfam" id="PF00858">
    <property type="entry name" value="ASC"/>
    <property type="match status" value="1"/>
</dbReference>
<sequence>MNDIALSKVPNEGLSQRTASQRDKGKNSVEMWHEFAEDTTLHGIRYVSMKRRHVVVRLIWFVLLLTSAGYYMLTVYRAFNKFYSHPINTITSAHHRTKMEFPAVTICPLNLFAKSKMFATDENPIFASSGLNISSCVVTSPVRGKRPCGLAMSCCCTLADEVDEYNAIPNCTIQYRRDLLDIMNKSSHRLDLGNFYRYYSQGMNSLSGPICSFGWEESPCSAKDFSPFVTQWGMCYTFNSGNDGDIRRVDTTGVSAGLRVILDGEYVDEWEGINVGPGQHVVMELSQKKFKNLEKPFATNCSQRKLKTFSTYTTEGCLYECVAEKVIEHCGCRPVGYRESPYVSTCNSKADLNCTFVVSDAVSCGCSVPCNQTAYTAEVSYSKFPDTGTAVEFVSKGYYHDIEYQRNNLVFLQVGFKSLSYEMHEQQPAYDSNALFALQNGQGFPLGPIVADSPPDDNETFWRAFRLVKHIDSDGQGIKANGSTRTAAGDV</sequence>
<keyword evidence="3 11" id="KW-0894">Sodium channel</keyword>
<keyword evidence="10 11" id="KW-0407">Ion channel</keyword>
<dbReference type="Gene3D" id="2.60.470.10">
    <property type="entry name" value="Acid-sensing ion channels like domains"/>
    <property type="match status" value="2"/>
</dbReference>
<keyword evidence="9 11" id="KW-0739">Sodium transport</keyword>
<keyword evidence="6" id="KW-0915">Sodium</keyword>
<dbReference type="PROSITE" id="PS01206">
    <property type="entry name" value="ASC"/>
    <property type="match status" value="1"/>
</dbReference>
<dbReference type="PANTHER" id="PTHR11690">
    <property type="entry name" value="AMILORIDE-SENSITIVE SODIUM CHANNEL-RELATED"/>
    <property type="match status" value="1"/>
</dbReference>
<evidence type="ECO:0000313" key="14">
    <source>
        <dbReference type="EMBL" id="KAK2557688.1"/>
    </source>
</evidence>
<reference evidence="14" key="1">
    <citation type="journal article" date="2023" name="G3 (Bethesda)">
        <title>Whole genome assembly and annotation of the endangered Caribbean coral Acropora cervicornis.</title>
        <authorList>
            <person name="Selwyn J.D."/>
            <person name="Vollmer S.V."/>
        </authorList>
    </citation>
    <scope>NUCLEOTIDE SEQUENCE</scope>
    <source>
        <strain evidence="14">K2</strain>
    </source>
</reference>
<dbReference type="Proteomes" id="UP001249851">
    <property type="component" value="Unassembled WGS sequence"/>
</dbReference>
<name>A0AAD9V1F2_ACRCE</name>
<dbReference type="InterPro" id="IPR001873">
    <property type="entry name" value="ENaC"/>
</dbReference>
<evidence type="ECO:0000256" key="1">
    <source>
        <dbReference type="ARBA" id="ARBA00004141"/>
    </source>
</evidence>
<protein>
    <submittedName>
        <fullName evidence="14">Acid-sensing ion channel 4-A</fullName>
    </submittedName>
</protein>
<evidence type="ECO:0000256" key="2">
    <source>
        <dbReference type="ARBA" id="ARBA00022448"/>
    </source>
</evidence>
<evidence type="ECO:0000256" key="8">
    <source>
        <dbReference type="ARBA" id="ARBA00023136"/>
    </source>
</evidence>
<comment type="similarity">
    <text evidence="11">Belongs to the amiloride-sensitive sodium channel (TC 1.A.6) family.</text>
</comment>
<dbReference type="GO" id="GO:0015280">
    <property type="term" value="F:ligand-gated sodium channel activity"/>
    <property type="evidence" value="ECO:0007669"/>
    <property type="project" value="TreeGrafter"/>
</dbReference>
<keyword evidence="2 11" id="KW-0813">Transport</keyword>
<dbReference type="PANTHER" id="PTHR11690:SF296">
    <property type="entry name" value="DEGENERIN-LIKE PROTEIN DEL-10"/>
    <property type="match status" value="1"/>
</dbReference>
<reference evidence="14" key="2">
    <citation type="journal article" date="2023" name="Science">
        <title>Genomic signatures of disease resistance in endangered staghorn corals.</title>
        <authorList>
            <person name="Vollmer S.V."/>
            <person name="Selwyn J.D."/>
            <person name="Despard B.A."/>
            <person name="Roesel C.L."/>
        </authorList>
    </citation>
    <scope>NUCLEOTIDE SEQUENCE</scope>
    <source>
        <strain evidence="14">K2</strain>
    </source>
</reference>
<evidence type="ECO:0000256" key="7">
    <source>
        <dbReference type="ARBA" id="ARBA00023065"/>
    </source>
</evidence>
<evidence type="ECO:0000313" key="15">
    <source>
        <dbReference type="Proteomes" id="UP001249851"/>
    </source>
</evidence>
<keyword evidence="8 13" id="KW-0472">Membrane</keyword>
<proteinExistence type="inferred from homology"/>
<evidence type="ECO:0000256" key="5">
    <source>
        <dbReference type="ARBA" id="ARBA00022989"/>
    </source>
</evidence>